<sequence>MTKRLSIIFLSAVALLECFPGVMQAQPRSQTRAEEVYNQGIAKTGREDYRGAIADFQQAATLFNQSGNLSNAYKSQALATYWQLTFERIQRTTPSNESLPGWYVGGSCVGNPVCKYSVVFVNPGAESSNFGGVVILEEKLRMLNRPDGTGEPINAVLDAQTVPKLRQGEYFAQIGCQMRRGRTQNLFVAIAQTNGYENADFYPARLAWRINLTSKKIESIPATNIRCENPCPGGC</sequence>
<dbReference type="Proteomes" id="UP001050975">
    <property type="component" value="Unassembled WGS sequence"/>
</dbReference>
<feature type="chain" id="PRO_5043741417" description="Tetratricopeptide repeat protein" evidence="1">
    <location>
        <begin position="26"/>
        <end position="235"/>
    </location>
</feature>
<keyword evidence="1" id="KW-0732">Signal</keyword>
<gene>
    <name evidence="2" type="ORF">MiSe_16040</name>
</gene>
<reference evidence="2" key="1">
    <citation type="submission" date="2019-10" db="EMBL/GenBank/DDBJ databases">
        <title>Draft genome sequece of Microseira wollei NIES-4236.</title>
        <authorList>
            <person name="Yamaguchi H."/>
            <person name="Suzuki S."/>
            <person name="Kawachi M."/>
        </authorList>
    </citation>
    <scope>NUCLEOTIDE SEQUENCE</scope>
    <source>
        <strain evidence="2">NIES-4236</strain>
    </source>
</reference>
<evidence type="ECO:0008006" key="4">
    <source>
        <dbReference type="Google" id="ProtNLM"/>
    </source>
</evidence>
<feature type="signal peptide" evidence="1">
    <location>
        <begin position="1"/>
        <end position="25"/>
    </location>
</feature>
<dbReference type="RefSeq" id="WP_226577283.1">
    <property type="nucleotide sequence ID" value="NZ_BLAY01000019.1"/>
</dbReference>
<comment type="caution">
    <text evidence="2">The sequence shown here is derived from an EMBL/GenBank/DDBJ whole genome shotgun (WGS) entry which is preliminary data.</text>
</comment>
<evidence type="ECO:0000256" key="1">
    <source>
        <dbReference type="SAM" id="SignalP"/>
    </source>
</evidence>
<organism evidence="2 3">
    <name type="scientific">Microseira wollei NIES-4236</name>
    <dbReference type="NCBI Taxonomy" id="2530354"/>
    <lineage>
        <taxon>Bacteria</taxon>
        <taxon>Bacillati</taxon>
        <taxon>Cyanobacteriota</taxon>
        <taxon>Cyanophyceae</taxon>
        <taxon>Oscillatoriophycideae</taxon>
        <taxon>Aerosakkonematales</taxon>
        <taxon>Aerosakkonemataceae</taxon>
        <taxon>Microseira</taxon>
    </lineage>
</organism>
<name>A0AAV3XBU8_9CYAN</name>
<proteinExistence type="predicted"/>
<keyword evidence="3" id="KW-1185">Reference proteome</keyword>
<evidence type="ECO:0000313" key="2">
    <source>
        <dbReference type="EMBL" id="GET36852.1"/>
    </source>
</evidence>
<evidence type="ECO:0000313" key="3">
    <source>
        <dbReference type="Proteomes" id="UP001050975"/>
    </source>
</evidence>
<accession>A0AAV3XBU8</accession>
<dbReference type="EMBL" id="BLAY01000019">
    <property type="protein sequence ID" value="GET36852.1"/>
    <property type="molecule type" value="Genomic_DNA"/>
</dbReference>
<protein>
    <recommendedName>
        <fullName evidence="4">Tetratricopeptide repeat protein</fullName>
    </recommendedName>
</protein>
<dbReference type="AlphaFoldDB" id="A0AAV3XBU8"/>